<keyword evidence="3 9" id="KW-0813">Transport</keyword>
<organism evidence="10 11">
    <name type="scientific">Triparma columacea</name>
    <dbReference type="NCBI Taxonomy" id="722753"/>
    <lineage>
        <taxon>Eukaryota</taxon>
        <taxon>Sar</taxon>
        <taxon>Stramenopiles</taxon>
        <taxon>Ochrophyta</taxon>
        <taxon>Bolidophyceae</taxon>
        <taxon>Parmales</taxon>
        <taxon>Triparmaceae</taxon>
        <taxon>Triparma</taxon>
    </lineage>
</organism>
<dbReference type="InterPro" id="IPR018108">
    <property type="entry name" value="MCP_transmembrane"/>
</dbReference>
<evidence type="ECO:0000256" key="2">
    <source>
        <dbReference type="ARBA" id="ARBA00006375"/>
    </source>
</evidence>
<dbReference type="EMBL" id="BRYA01000310">
    <property type="protein sequence ID" value="GMI46754.1"/>
    <property type="molecule type" value="Genomic_DNA"/>
</dbReference>
<comment type="subcellular location">
    <subcellularLocation>
        <location evidence="1">Membrane</location>
        <topology evidence="1">Multi-pass membrane protein</topology>
    </subcellularLocation>
</comment>
<evidence type="ECO:0008006" key="12">
    <source>
        <dbReference type="Google" id="ProtNLM"/>
    </source>
</evidence>
<evidence type="ECO:0000256" key="4">
    <source>
        <dbReference type="ARBA" id="ARBA00022692"/>
    </source>
</evidence>
<dbReference type="Proteomes" id="UP001165065">
    <property type="component" value="Unassembled WGS sequence"/>
</dbReference>
<dbReference type="GO" id="GO:0016020">
    <property type="term" value="C:membrane"/>
    <property type="evidence" value="ECO:0007669"/>
    <property type="project" value="UniProtKB-SubCell"/>
</dbReference>
<dbReference type="PROSITE" id="PS50920">
    <property type="entry name" value="SOLCAR"/>
    <property type="match status" value="3"/>
</dbReference>
<dbReference type="InterPro" id="IPR023395">
    <property type="entry name" value="MCP_dom_sf"/>
</dbReference>
<gene>
    <name evidence="10" type="ORF">TrCOL_g1700</name>
</gene>
<dbReference type="AlphaFoldDB" id="A0A9W7GJ90"/>
<dbReference type="SUPFAM" id="SSF103506">
    <property type="entry name" value="Mitochondrial carrier"/>
    <property type="match status" value="1"/>
</dbReference>
<dbReference type="Pfam" id="PF00153">
    <property type="entry name" value="Mito_carr"/>
    <property type="match status" value="3"/>
</dbReference>
<dbReference type="GO" id="GO:0055085">
    <property type="term" value="P:transmembrane transport"/>
    <property type="evidence" value="ECO:0007669"/>
    <property type="project" value="InterPro"/>
</dbReference>
<feature type="repeat" description="Solcar" evidence="8">
    <location>
        <begin position="21"/>
        <end position="125"/>
    </location>
</feature>
<name>A0A9W7GJ90_9STRA</name>
<dbReference type="InterPro" id="IPR044712">
    <property type="entry name" value="SLC25A32-like"/>
</dbReference>
<evidence type="ECO:0000256" key="7">
    <source>
        <dbReference type="ARBA" id="ARBA00023136"/>
    </source>
</evidence>
<keyword evidence="11" id="KW-1185">Reference proteome</keyword>
<keyword evidence="5" id="KW-0677">Repeat</keyword>
<evidence type="ECO:0000256" key="6">
    <source>
        <dbReference type="ARBA" id="ARBA00022989"/>
    </source>
</evidence>
<evidence type="ECO:0000256" key="5">
    <source>
        <dbReference type="ARBA" id="ARBA00022737"/>
    </source>
</evidence>
<keyword evidence="6" id="KW-1133">Transmembrane helix</keyword>
<dbReference type="OrthoDB" id="428293at2759"/>
<evidence type="ECO:0000256" key="1">
    <source>
        <dbReference type="ARBA" id="ARBA00004141"/>
    </source>
</evidence>
<evidence type="ECO:0000256" key="8">
    <source>
        <dbReference type="PROSITE-ProRule" id="PRU00282"/>
    </source>
</evidence>
<dbReference type="Gene3D" id="1.50.40.10">
    <property type="entry name" value="Mitochondrial carrier domain"/>
    <property type="match status" value="1"/>
</dbReference>
<reference evidence="11" key="1">
    <citation type="journal article" date="2023" name="Commun. Biol.">
        <title>Genome analysis of Parmales, the sister group of diatoms, reveals the evolutionary specialization of diatoms from phago-mixotrophs to photoautotrophs.</title>
        <authorList>
            <person name="Ban H."/>
            <person name="Sato S."/>
            <person name="Yoshikawa S."/>
            <person name="Yamada K."/>
            <person name="Nakamura Y."/>
            <person name="Ichinomiya M."/>
            <person name="Sato N."/>
            <person name="Blanc-Mathieu R."/>
            <person name="Endo H."/>
            <person name="Kuwata A."/>
            <person name="Ogata H."/>
        </authorList>
    </citation>
    <scope>NUCLEOTIDE SEQUENCE [LARGE SCALE GENOMIC DNA]</scope>
</reference>
<evidence type="ECO:0000256" key="3">
    <source>
        <dbReference type="ARBA" id="ARBA00022448"/>
    </source>
</evidence>
<dbReference type="GO" id="GO:0006862">
    <property type="term" value="P:nucleotide transport"/>
    <property type="evidence" value="ECO:0007669"/>
    <property type="project" value="InterPro"/>
</dbReference>
<sequence>MVKTEGLPTLSDKSINKQGGRSGFVPLYAGLTAGSTSTFLLYPLELIKVRMQVNETYKADSRSSQFFTELRTLVNNFEACSGKRQGIWGGLSKYRALYNGLTPSLVGNGVSWGGYFFVYEGVKERLLDYKRTSVTLHSPGTDVHLDSLDFMASACVSGTIMVLMTNPIWLVKTRIQLQLPTTLPSAGSGSAGSVSAGSMSTASAPTGSSNRNYSGIFDGVQQIVKDEGLLALYKGVGPALMLVSHGVIQFAVYENLKKAFPSYSKRKERASVSVTEKLVDSSGYLVMGAASKMIASTLTYPIQVIKSRLQQRNVTFEIIQTDQSSLKTHNNANPPTGKVVEVSRNYTSVLSTVKRIYANEGFPGFFKGCIANGARVAPNAAITFVVYETAVDMWGKSP</sequence>
<evidence type="ECO:0000313" key="11">
    <source>
        <dbReference type="Proteomes" id="UP001165065"/>
    </source>
</evidence>
<accession>A0A9W7GJ90</accession>
<evidence type="ECO:0000256" key="9">
    <source>
        <dbReference type="RuleBase" id="RU000488"/>
    </source>
</evidence>
<keyword evidence="7 8" id="KW-0472">Membrane</keyword>
<feature type="repeat" description="Solcar" evidence="8">
    <location>
        <begin position="145"/>
        <end position="259"/>
    </location>
</feature>
<dbReference type="PANTHER" id="PTHR45683">
    <property type="entry name" value="MITOCHONDRIAL NICOTINAMIDE ADENINE DINUCLEOTIDE TRANSPORTER 1-RELATED-RELATED"/>
    <property type="match status" value="1"/>
</dbReference>
<feature type="repeat" description="Solcar" evidence="8">
    <location>
        <begin position="279"/>
        <end position="393"/>
    </location>
</feature>
<comment type="similarity">
    <text evidence="2 9">Belongs to the mitochondrial carrier (TC 2.A.29) family.</text>
</comment>
<comment type="caution">
    <text evidence="10">The sequence shown here is derived from an EMBL/GenBank/DDBJ whole genome shotgun (WGS) entry which is preliminary data.</text>
</comment>
<proteinExistence type="inferred from homology"/>
<evidence type="ECO:0000313" key="10">
    <source>
        <dbReference type="EMBL" id="GMI46754.1"/>
    </source>
</evidence>
<keyword evidence="4 8" id="KW-0812">Transmembrane</keyword>
<protein>
    <recommendedName>
        <fullName evidence="12">Mitochondrial carrier</fullName>
    </recommendedName>
</protein>